<organism evidence="9 10">
    <name type="scientific">Sulfobacillus benefaciens</name>
    <dbReference type="NCBI Taxonomy" id="453960"/>
    <lineage>
        <taxon>Bacteria</taxon>
        <taxon>Bacillati</taxon>
        <taxon>Bacillota</taxon>
        <taxon>Clostridia</taxon>
        <taxon>Eubacteriales</taxon>
        <taxon>Clostridiales Family XVII. Incertae Sedis</taxon>
        <taxon>Sulfobacillus</taxon>
    </lineage>
</organism>
<evidence type="ECO:0000256" key="6">
    <source>
        <dbReference type="ARBA" id="ARBA00023136"/>
    </source>
</evidence>
<evidence type="ECO:0000256" key="7">
    <source>
        <dbReference type="RuleBase" id="RU363032"/>
    </source>
</evidence>
<dbReference type="Gene3D" id="1.10.3720.10">
    <property type="entry name" value="MetI-like"/>
    <property type="match status" value="1"/>
</dbReference>
<dbReference type="AlphaFoldDB" id="A0A2T2XDK3"/>
<keyword evidence="4 7" id="KW-0812">Transmembrane</keyword>
<comment type="caution">
    <text evidence="9">The sequence shown here is derived from an EMBL/GenBank/DDBJ whole genome shotgun (WGS) entry which is preliminary data.</text>
</comment>
<dbReference type="EMBL" id="PXYW01000036">
    <property type="protein sequence ID" value="PSR32575.1"/>
    <property type="molecule type" value="Genomic_DNA"/>
</dbReference>
<keyword evidence="6 7" id="KW-0472">Membrane</keyword>
<evidence type="ECO:0000256" key="2">
    <source>
        <dbReference type="ARBA" id="ARBA00022448"/>
    </source>
</evidence>
<reference evidence="9 10" key="1">
    <citation type="journal article" date="2014" name="BMC Genomics">
        <title>Comparison of environmental and isolate Sulfobacillus genomes reveals diverse carbon, sulfur, nitrogen, and hydrogen metabolisms.</title>
        <authorList>
            <person name="Justice N.B."/>
            <person name="Norman A."/>
            <person name="Brown C.T."/>
            <person name="Singh A."/>
            <person name="Thomas B.C."/>
            <person name="Banfield J.F."/>
        </authorList>
    </citation>
    <scope>NUCLEOTIDE SEQUENCE [LARGE SCALE GENOMIC DNA]</scope>
    <source>
        <strain evidence="9">AMDSBA4</strain>
    </source>
</reference>
<feature type="transmembrane region" description="Helical" evidence="7">
    <location>
        <begin position="107"/>
        <end position="128"/>
    </location>
</feature>
<dbReference type="Pfam" id="PF00528">
    <property type="entry name" value="BPD_transp_1"/>
    <property type="match status" value="1"/>
</dbReference>
<dbReference type="Proteomes" id="UP000242972">
    <property type="component" value="Unassembled WGS sequence"/>
</dbReference>
<dbReference type="GO" id="GO:0055085">
    <property type="term" value="P:transmembrane transport"/>
    <property type="evidence" value="ECO:0007669"/>
    <property type="project" value="InterPro"/>
</dbReference>
<proteinExistence type="inferred from homology"/>
<dbReference type="InterPro" id="IPR000515">
    <property type="entry name" value="MetI-like"/>
</dbReference>
<comment type="similarity">
    <text evidence="7">Belongs to the binding-protein-dependent transport system permease family.</text>
</comment>
<dbReference type="PROSITE" id="PS50928">
    <property type="entry name" value="ABC_TM1"/>
    <property type="match status" value="1"/>
</dbReference>
<gene>
    <name evidence="9" type="ORF">C7B46_13725</name>
</gene>
<evidence type="ECO:0000256" key="5">
    <source>
        <dbReference type="ARBA" id="ARBA00022989"/>
    </source>
</evidence>
<dbReference type="SUPFAM" id="SSF161098">
    <property type="entry name" value="MetI-like"/>
    <property type="match status" value="1"/>
</dbReference>
<evidence type="ECO:0000256" key="4">
    <source>
        <dbReference type="ARBA" id="ARBA00022692"/>
    </source>
</evidence>
<keyword evidence="3" id="KW-1003">Cell membrane</keyword>
<evidence type="ECO:0000256" key="3">
    <source>
        <dbReference type="ARBA" id="ARBA00022475"/>
    </source>
</evidence>
<protein>
    <recommendedName>
        <fullName evidence="8">ABC transmembrane type-1 domain-containing protein</fullName>
    </recommendedName>
</protein>
<feature type="transmembrane region" description="Helical" evidence="7">
    <location>
        <begin position="76"/>
        <end position="95"/>
    </location>
</feature>
<evidence type="ECO:0000313" key="10">
    <source>
        <dbReference type="Proteomes" id="UP000242972"/>
    </source>
</evidence>
<name>A0A2T2XDK3_9FIRM</name>
<feature type="transmembrane region" description="Helical" evidence="7">
    <location>
        <begin position="239"/>
        <end position="262"/>
    </location>
</feature>
<accession>A0A2T2XDK3</accession>
<feature type="transmembrane region" description="Helical" evidence="7">
    <location>
        <begin position="182"/>
        <end position="204"/>
    </location>
</feature>
<comment type="subcellular location">
    <subcellularLocation>
        <location evidence="1 7">Cell membrane</location>
        <topology evidence="1 7">Multi-pass membrane protein</topology>
    </subcellularLocation>
</comment>
<dbReference type="CDD" id="cd06261">
    <property type="entry name" value="TM_PBP2"/>
    <property type="match status" value="1"/>
</dbReference>
<dbReference type="PANTHER" id="PTHR43744">
    <property type="entry name" value="ABC TRANSPORTER PERMEASE PROTEIN MG189-RELATED-RELATED"/>
    <property type="match status" value="1"/>
</dbReference>
<sequence>MIEHGHKTNRIIVLGFLTIGALCMVIPMMSALAVALTPPTAPLTGRILFVPTHFYWRNFVSAWTELGMGPLLGNSAWVAMGTVVGQVGISTMAAFSISRLRMPGSRFLLYFFVTTMFLADTVILLPIFLVVRSLGLLDTLIGVVLPHLAWGLSVLFLVRYMDGIPRDFDEAARIDGASEWRILFRVIGPLSMPAIAVMMIETFVGTWNDFILPLVVISSTNKYTVALGLVELTGRNVGVLPQISMAATVTAMLPVLFIFLILQRYFVRAVSAGGVKA</sequence>
<keyword evidence="5 7" id="KW-1133">Transmembrane helix</keyword>
<dbReference type="GO" id="GO:0005886">
    <property type="term" value="C:plasma membrane"/>
    <property type="evidence" value="ECO:0007669"/>
    <property type="project" value="UniProtKB-SubCell"/>
</dbReference>
<evidence type="ECO:0000313" key="9">
    <source>
        <dbReference type="EMBL" id="PSR32575.1"/>
    </source>
</evidence>
<feature type="transmembrane region" description="Helical" evidence="7">
    <location>
        <begin position="140"/>
        <end position="161"/>
    </location>
</feature>
<feature type="domain" description="ABC transmembrane type-1" evidence="8">
    <location>
        <begin position="72"/>
        <end position="262"/>
    </location>
</feature>
<keyword evidence="2 7" id="KW-0813">Transport</keyword>
<dbReference type="InterPro" id="IPR035906">
    <property type="entry name" value="MetI-like_sf"/>
</dbReference>
<evidence type="ECO:0000256" key="1">
    <source>
        <dbReference type="ARBA" id="ARBA00004651"/>
    </source>
</evidence>
<feature type="transmembrane region" description="Helical" evidence="7">
    <location>
        <begin position="12"/>
        <end position="36"/>
    </location>
</feature>
<dbReference type="PANTHER" id="PTHR43744:SF8">
    <property type="entry name" value="SN-GLYCEROL-3-PHOSPHATE TRANSPORT SYSTEM PERMEASE PROTEIN UGPE"/>
    <property type="match status" value="1"/>
</dbReference>
<evidence type="ECO:0000259" key="8">
    <source>
        <dbReference type="PROSITE" id="PS50928"/>
    </source>
</evidence>